<name>A0LYE6_CHRFK</name>
<protein>
    <submittedName>
        <fullName evidence="1">Uncharacterized protein</fullName>
    </submittedName>
</protein>
<organism evidence="1 2">
    <name type="scientific">Christiangramia forsetii (strain DSM 17595 / CGMCC 1.15422 / KT0803)</name>
    <name type="common">Gramella forsetii</name>
    <dbReference type="NCBI Taxonomy" id="411154"/>
    <lineage>
        <taxon>Bacteria</taxon>
        <taxon>Pseudomonadati</taxon>
        <taxon>Bacteroidota</taxon>
        <taxon>Flavobacteriia</taxon>
        <taxon>Flavobacteriales</taxon>
        <taxon>Flavobacteriaceae</taxon>
        <taxon>Christiangramia</taxon>
    </lineage>
</organism>
<evidence type="ECO:0000313" key="2">
    <source>
        <dbReference type="Proteomes" id="UP000000755"/>
    </source>
</evidence>
<gene>
    <name evidence="1" type="ordered locus">GFO_0406</name>
</gene>
<sequence length="44" mass="4875">MKISFHVAKLVSASQIKAHRDPEILSAFRSQNNQIQKNPAEAGL</sequence>
<dbReference type="HOGENOM" id="CLU_3216869_0_0_10"/>
<reference evidence="1 2" key="1">
    <citation type="journal article" date="2006" name="Environ. Microbiol.">
        <title>Whole genome analysis of the marine Bacteroidetes'Gramella forsetii' reveals adaptations to degradation of polymeric organic matter.</title>
        <authorList>
            <person name="Bauer M."/>
            <person name="Kube M."/>
            <person name="Teeling H."/>
            <person name="Richter M."/>
            <person name="Lombardot T."/>
            <person name="Allers E."/>
            <person name="Wuerdemann C.A."/>
            <person name="Quast C."/>
            <person name="Kuhl H."/>
            <person name="Knaust F."/>
            <person name="Woebken D."/>
            <person name="Bischof K."/>
            <person name="Mussmann M."/>
            <person name="Choudhuri J.V."/>
            <person name="Meyer F."/>
            <person name="Reinhardt R."/>
            <person name="Amann R.I."/>
            <person name="Gloeckner F.O."/>
        </authorList>
    </citation>
    <scope>NUCLEOTIDE SEQUENCE [LARGE SCALE GENOMIC DNA]</scope>
    <source>
        <strain evidence="1 2">KT0803</strain>
    </source>
</reference>
<dbReference type="KEGG" id="gfo:GFO_0406"/>
<dbReference type="EMBL" id="CU207366">
    <property type="protein sequence ID" value="CAL65391.1"/>
    <property type="molecule type" value="Genomic_DNA"/>
</dbReference>
<dbReference type="Proteomes" id="UP000000755">
    <property type="component" value="Chromosome"/>
</dbReference>
<accession>A0LYE6</accession>
<evidence type="ECO:0000313" key="1">
    <source>
        <dbReference type="EMBL" id="CAL65391.1"/>
    </source>
</evidence>
<proteinExistence type="predicted"/>
<dbReference type="AlphaFoldDB" id="A0LYE6"/>